<dbReference type="RefSeq" id="WP_226751717.1">
    <property type="nucleotide sequence ID" value="NZ_JAEINI020000009.1"/>
</dbReference>
<keyword evidence="1" id="KW-0472">Membrane</keyword>
<proteinExistence type="predicted"/>
<evidence type="ECO:0000313" key="3">
    <source>
        <dbReference type="Proteomes" id="UP000633814"/>
    </source>
</evidence>
<name>A0ABS8C5Q3_9ALTE</name>
<dbReference type="Proteomes" id="UP000633814">
    <property type="component" value="Unassembled WGS sequence"/>
</dbReference>
<sequence length="414" mass="47783">MRDYLFLIKIITVLCLILFTMGTGLLFIAFLLLCYQIYSVFKYLNPPKNYPTPNHYTQKDEVRKSASSVDKAKEFPKSLEKDRSDYITLFFSEIRVVGVSFTNTNGTNRQDILSRLREGAKLSLVHIPDEKYPNRVSVQSEFGCVGNLPDEFAKMILNIGVSEGEGHVASIGKNSKGLIGLYIYLRAYIKNRVVSGEMLNGYDSKTDQFLSFKPSLLYYFLKDFQRIYKPEHRIILLHKNKGVMLLEGLSNKASMPNMSYNSNSEPYLNVNILSEGRTAKFTCDVLKTDTVKEVLIRKSESSEYIAFFNKKDCSVEDFNNSTLSNNGLLLTGLASSAFLVNALTNDREQFHQSNYDFRSDPADYNDSDYLEPDEDYEKYYWVADEDAREMRNEWNKYDDFEHDHSIDYSESEWD</sequence>
<keyword evidence="1" id="KW-0812">Transmembrane</keyword>
<evidence type="ECO:0000313" key="2">
    <source>
        <dbReference type="EMBL" id="MCB5227652.1"/>
    </source>
</evidence>
<feature type="transmembrane region" description="Helical" evidence="1">
    <location>
        <begin position="6"/>
        <end position="35"/>
    </location>
</feature>
<keyword evidence="1" id="KW-1133">Transmembrane helix</keyword>
<dbReference type="EMBL" id="JAEINI020000009">
    <property type="protein sequence ID" value="MCB5227652.1"/>
    <property type="molecule type" value="Genomic_DNA"/>
</dbReference>
<comment type="caution">
    <text evidence="2">The sequence shown here is derived from an EMBL/GenBank/DDBJ whole genome shotgun (WGS) entry which is preliminary data.</text>
</comment>
<organism evidence="2 3">
    <name type="scientific">Alishewanella maricola</name>
    <dbReference type="NCBI Taxonomy" id="2795740"/>
    <lineage>
        <taxon>Bacteria</taxon>
        <taxon>Pseudomonadati</taxon>
        <taxon>Pseudomonadota</taxon>
        <taxon>Gammaproteobacteria</taxon>
        <taxon>Alteromonadales</taxon>
        <taxon>Alteromonadaceae</taxon>
        <taxon>Alishewanella</taxon>
    </lineage>
</organism>
<reference evidence="2 3" key="1">
    <citation type="submission" date="2021-10" db="EMBL/GenBank/DDBJ databases">
        <title>Alishewanella koreense sp. nov. isolated from seawater of southwestern coast in South Korea and the proposal for the reclassification of Rheinheimera perlucida and Rheinheimera tuosuensis as Arsukibacterium perlucida and Arsukibacterium tuosuensis.</title>
        <authorList>
            <person name="Kim K.H."/>
            <person name="Ruan W."/>
            <person name="Kim K.R."/>
            <person name="Baek J.H."/>
            <person name="Jeon C.O."/>
        </authorList>
    </citation>
    <scope>NUCLEOTIDE SEQUENCE [LARGE SCALE GENOMIC DNA]</scope>
    <source>
        <strain evidence="2 3">16-MA</strain>
    </source>
</reference>
<gene>
    <name evidence="2" type="ORF">JAO78_012600</name>
</gene>
<accession>A0ABS8C5Q3</accession>
<evidence type="ECO:0000256" key="1">
    <source>
        <dbReference type="SAM" id="Phobius"/>
    </source>
</evidence>
<keyword evidence="3" id="KW-1185">Reference proteome</keyword>
<protein>
    <submittedName>
        <fullName evidence="2">Uncharacterized protein</fullName>
    </submittedName>
</protein>